<accession>A0ACB6QDE0</accession>
<organism evidence="1 2">
    <name type="scientific">Lindgomyces ingoldianus</name>
    <dbReference type="NCBI Taxonomy" id="673940"/>
    <lineage>
        <taxon>Eukaryota</taxon>
        <taxon>Fungi</taxon>
        <taxon>Dikarya</taxon>
        <taxon>Ascomycota</taxon>
        <taxon>Pezizomycotina</taxon>
        <taxon>Dothideomycetes</taxon>
        <taxon>Pleosporomycetidae</taxon>
        <taxon>Pleosporales</taxon>
        <taxon>Lindgomycetaceae</taxon>
        <taxon>Lindgomyces</taxon>
    </lineage>
</organism>
<proteinExistence type="predicted"/>
<name>A0ACB6QDE0_9PLEO</name>
<dbReference type="EMBL" id="MU003533">
    <property type="protein sequence ID" value="KAF2464865.1"/>
    <property type="molecule type" value="Genomic_DNA"/>
</dbReference>
<sequence length="508" mass="57751">MMENQSLVGLSYTLQTAVVAAIIFAVSVFLSKINFRSQLAQLPPYGNFGEKGRVEYLKSAKNMYLNGYQQFKDTVYRMYTSDGNETIVIAPKFLPELRNLPDKVLNFPEAVREIMEQKYTKILTDTPLVTHTIRADLTPALARLNPIICAEVDEAIKDEMPPCNDWTPVSIYTALVHIVAKVSGRVFVGPDLCHNEEYLDCGINYTMELISAQQAIKKTRPILRPFFAPRLPEVKRLRERERIAKAFLEPIIDARRVAENNDPDWQRPDDMLQWFLNRSEDFGNFSAHELAKFQLGIIFAAIHTTTLTATNILYTLAISPEYITPLREEIRTCMADNGGIITSRALQQMEKLDSFMKECVRFNPPGFTSFSRKVLQGITLSNGQHIPAGSTLEVPAHAIYHDSQFYPDHEKFDGFRFAKLRKGGTAADIARNQFVTSNEQSLSFGYGRHACPGRFFATNEIKMILSRLVLEYDVRNMDGVMERYPNMEVGRSTSPDPTKNLMFKKVEV</sequence>
<evidence type="ECO:0000313" key="1">
    <source>
        <dbReference type="EMBL" id="KAF2464865.1"/>
    </source>
</evidence>
<comment type="caution">
    <text evidence="1">The sequence shown here is derived from an EMBL/GenBank/DDBJ whole genome shotgun (WGS) entry which is preliminary data.</text>
</comment>
<evidence type="ECO:0000313" key="2">
    <source>
        <dbReference type="Proteomes" id="UP000799755"/>
    </source>
</evidence>
<keyword evidence="2" id="KW-1185">Reference proteome</keyword>
<gene>
    <name evidence="1" type="ORF">BDR25DRAFT_93512</name>
</gene>
<dbReference type="Proteomes" id="UP000799755">
    <property type="component" value="Unassembled WGS sequence"/>
</dbReference>
<protein>
    <submittedName>
        <fullName evidence="1">Cytochrome P450 monooxygenase-like protein</fullName>
    </submittedName>
</protein>
<reference evidence="1" key="1">
    <citation type="journal article" date="2020" name="Stud. Mycol.">
        <title>101 Dothideomycetes genomes: a test case for predicting lifestyles and emergence of pathogens.</title>
        <authorList>
            <person name="Haridas S."/>
            <person name="Albert R."/>
            <person name="Binder M."/>
            <person name="Bloem J."/>
            <person name="Labutti K."/>
            <person name="Salamov A."/>
            <person name="Andreopoulos B."/>
            <person name="Baker S."/>
            <person name="Barry K."/>
            <person name="Bills G."/>
            <person name="Bluhm B."/>
            <person name="Cannon C."/>
            <person name="Castanera R."/>
            <person name="Culley D."/>
            <person name="Daum C."/>
            <person name="Ezra D."/>
            <person name="Gonzalez J."/>
            <person name="Henrissat B."/>
            <person name="Kuo A."/>
            <person name="Liang C."/>
            <person name="Lipzen A."/>
            <person name="Lutzoni F."/>
            <person name="Magnuson J."/>
            <person name="Mondo S."/>
            <person name="Nolan M."/>
            <person name="Ohm R."/>
            <person name="Pangilinan J."/>
            <person name="Park H.-J."/>
            <person name="Ramirez L."/>
            <person name="Alfaro M."/>
            <person name="Sun H."/>
            <person name="Tritt A."/>
            <person name="Yoshinaga Y."/>
            <person name="Zwiers L.-H."/>
            <person name="Turgeon B."/>
            <person name="Goodwin S."/>
            <person name="Spatafora J."/>
            <person name="Crous P."/>
            <person name="Grigoriev I."/>
        </authorList>
    </citation>
    <scope>NUCLEOTIDE SEQUENCE</scope>
    <source>
        <strain evidence="1">ATCC 200398</strain>
    </source>
</reference>